<dbReference type="RefSeq" id="WP_188652270.1">
    <property type="nucleotide sequence ID" value="NZ_BMNR01000004.1"/>
</dbReference>
<name>A0A8J3BNI1_9FLAO</name>
<dbReference type="Gene3D" id="3.40.30.10">
    <property type="entry name" value="Glutaredoxin"/>
    <property type="match status" value="1"/>
</dbReference>
<sequence length="187" mass="21569">MKLSKSQISNLAFILVIAVLLIPQTRKPIQIFLNKGMALISPSLESKEKLTVLKSYDWKLQDEAGHVFDFEQTKGKVVLINFWATWCPPCIAEMPSLQSLYNDYHNQVEFLFVTTDWYSEINPFLEQNNYTFKAYRPLKNESELFDVSTIPRTFLIDRNGNIIIDESGAANWNSNKVRTTIDGLLKQ</sequence>
<dbReference type="CDD" id="cd02966">
    <property type="entry name" value="TlpA_like_family"/>
    <property type="match status" value="1"/>
</dbReference>
<reference evidence="2" key="1">
    <citation type="journal article" date="2014" name="Int. J. Syst. Evol. Microbiol.">
        <title>Complete genome sequence of Corynebacterium casei LMG S-19264T (=DSM 44701T), isolated from a smear-ripened cheese.</title>
        <authorList>
            <consortium name="US DOE Joint Genome Institute (JGI-PGF)"/>
            <person name="Walter F."/>
            <person name="Albersmeier A."/>
            <person name="Kalinowski J."/>
            <person name="Ruckert C."/>
        </authorList>
    </citation>
    <scope>NUCLEOTIDE SEQUENCE</scope>
    <source>
        <strain evidence="2">JCM 12862</strain>
    </source>
</reference>
<gene>
    <name evidence="2" type="ORF">GCM10007962_18120</name>
</gene>
<evidence type="ECO:0000313" key="3">
    <source>
        <dbReference type="Proteomes" id="UP000612329"/>
    </source>
</evidence>
<dbReference type="InterPro" id="IPR050553">
    <property type="entry name" value="Thioredoxin_ResA/DsbE_sf"/>
</dbReference>
<dbReference type="SUPFAM" id="SSF52833">
    <property type="entry name" value="Thioredoxin-like"/>
    <property type="match status" value="1"/>
</dbReference>
<feature type="domain" description="Thioredoxin" evidence="1">
    <location>
        <begin position="49"/>
        <end position="186"/>
    </location>
</feature>
<dbReference type="GO" id="GO:0016209">
    <property type="term" value="F:antioxidant activity"/>
    <property type="evidence" value="ECO:0007669"/>
    <property type="project" value="InterPro"/>
</dbReference>
<dbReference type="AlphaFoldDB" id="A0A8J3BNI1"/>
<proteinExistence type="predicted"/>
<protein>
    <recommendedName>
        <fullName evidence="1">Thioredoxin domain-containing protein</fullName>
    </recommendedName>
</protein>
<comment type="caution">
    <text evidence="2">The sequence shown here is derived from an EMBL/GenBank/DDBJ whole genome shotgun (WGS) entry which is preliminary data.</text>
</comment>
<organism evidence="2 3">
    <name type="scientific">Yeosuana aromativorans</name>
    <dbReference type="NCBI Taxonomy" id="288019"/>
    <lineage>
        <taxon>Bacteria</taxon>
        <taxon>Pseudomonadati</taxon>
        <taxon>Bacteroidota</taxon>
        <taxon>Flavobacteriia</taxon>
        <taxon>Flavobacteriales</taxon>
        <taxon>Flavobacteriaceae</taxon>
        <taxon>Yeosuana</taxon>
    </lineage>
</organism>
<dbReference type="InterPro" id="IPR000866">
    <property type="entry name" value="AhpC/TSA"/>
</dbReference>
<evidence type="ECO:0000259" key="1">
    <source>
        <dbReference type="PROSITE" id="PS51352"/>
    </source>
</evidence>
<dbReference type="Pfam" id="PF00578">
    <property type="entry name" value="AhpC-TSA"/>
    <property type="match status" value="1"/>
</dbReference>
<dbReference type="Proteomes" id="UP000612329">
    <property type="component" value="Unassembled WGS sequence"/>
</dbReference>
<dbReference type="PANTHER" id="PTHR42852:SF13">
    <property type="entry name" value="PROTEIN DIPZ"/>
    <property type="match status" value="1"/>
</dbReference>
<keyword evidence="3" id="KW-1185">Reference proteome</keyword>
<dbReference type="EMBL" id="BMNR01000004">
    <property type="protein sequence ID" value="GGK24255.1"/>
    <property type="molecule type" value="Genomic_DNA"/>
</dbReference>
<dbReference type="PROSITE" id="PS51352">
    <property type="entry name" value="THIOREDOXIN_2"/>
    <property type="match status" value="1"/>
</dbReference>
<accession>A0A8J3BNI1</accession>
<reference evidence="2" key="2">
    <citation type="submission" date="2020-09" db="EMBL/GenBank/DDBJ databases">
        <authorList>
            <person name="Sun Q."/>
            <person name="Ohkuma M."/>
        </authorList>
    </citation>
    <scope>NUCLEOTIDE SEQUENCE</scope>
    <source>
        <strain evidence="2">JCM 12862</strain>
    </source>
</reference>
<dbReference type="PANTHER" id="PTHR42852">
    <property type="entry name" value="THIOL:DISULFIDE INTERCHANGE PROTEIN DSBE"/>
    <property type="match status" value="1"/>
</dbReference>
<dbReference type="InterPro" id="IPR013766">
    <property type="entry name" value="Thioredoxin_domain"/>
</dbReference>
<dbReference type="GO" id="GO:0016491">
    <property type="term" value="F:oxidoreductase activity"/>
    <property type="evidence" value="ECO:0007669"/>
    <property type="project" value="InterPro"/>
</dbReference>
<evidence type="ECO:0000313" key="2">
    <source>
        <dbReference type="EMBL" id="GGK24255.1"/>
    </source>
</evidence>
<dbReference type="InterPro" id="IPR036249">
    <property type="entry name" value="Thioredoxin-like_sf"/>
</dbReference>